<keyword evidence="1" id="KW-1133">Transmembrane helix</keyword>
<dbReference type="EMBL" id="BARU01024193">
    <property type="protein sequence ID" value="GAH47815.1"/>
    <property type="molecule type" value="Genomic_DNA"/>
</dbReference>
<evidence type="ECO:0000313" key="2">
    <source>
        <dbReference type="EMBL" id="GAH47815.1"/>
    </source>
</evidence>
<sequence length="157" mass="18127">MKWSVRLYGDSKLLKELEHCLKSDEVMVKYKEKNFYLYSKYFKDLKDDREVFKVASKLVILINGAIKFFLNSDEMINFNAINSVDENNISKSIVFIRGSAHIKTSTKGTLQGGKIKGINKITRWIPFITNLTGMLLYVLTSDIKIIWSSLFLLKGFI</sequence>
<feature type="transmembrane region" description="Helical" evidence="1">
    <location>
        <begin position="124"/>
        <end position="147"/>
    </location>
</feature>
<proteinExistence type="predicted"/>
<organism evidence="2">
    <name type="scientific">marine sediment metagenome</name>
    <dbReference type="NCBI Taxonomy" id="412755"/>
    <lineage>
        <taxon>unclassified sequences</taxon>
        <taxon>metagenomes</taxon>
        <taxon>ecological metagenomes</taxon>
    </lineage>
</organism>
<keyword evidence="1" id="KW-0472">Membrane</keyword>
<protein>
    <submittedName>
        <fullName evidence="2">Uncharacterized protein</fullName>
    </submittedName>
</protein>
<gene>
    <name evidence="2" type="ORF">S03H2_39164</name>
</gene>
<dbReference type="AlphaFoldDB" id="X1GSG5"/>
<name>X1GSG5_9ZZZZ</name>
<accession>X1GSG5</accession>
<comment type="caution">
    <text evidence="2">The sequence shown here is derived from an EMBL/GenBank/DDBJ whole genome shotgun (WGS) entry which is preliminary data.</text>
</comment>
<keyword evidence="1" id="KW-0812">Transmembrane</keyword>
<reference evidence="2" key="1">
    <citation type="journal article" date="2014" name="Front. Microbiol.">
        <title>High frequency of phylogenetically diverse reductive dehalogenase-homologous genes in deep subseafloor sedimentary metagenomes.</title>
        <authorList>
            <person name="Kawai M."/>
            <person name="Futagami T."/>
            <person name="Toyoda A."/>
            <person name="Takaki Y."/>
            <person name="Nishi S."/>
            <person name="Hori S."/>
            <person name="Arai W."/>
            <person name="Tsubouchi T."/>
            <person name="Morono Y."/>
            <person name="Uchiyama I."/>
            <person name="Ito T."/>
            <person name="Fujiyama A."/>
            <person name="Inagaki F."/>
            <person name="Takami H."/>
        </authorList>
    </citation>
    <scope>NUCLEOTIDE SEQUENCE</scope>
    <source>
        <strain evidence="2">Expedition CK06-06</strain>
    </source>
</reference>
<evidence type="ECO:0000256" key="1">
    <source>
        <dbReference type="SAM" id="Phobius"/>
    </source>
</evidence>